<sequence length="498" mass="51885">MGNLPVIHEVGTSFVSLGDVITGNPKRAEERWETYLEESVLGSMAAGIVEACDPDSKPGEAKKYFKGLGRATGKAVLGGGLLRDVPFFNELAVCGEALGDVIGGGDTKSAEKRFETYPENSLIGGAVGAIVATNAGDEEHAEKCAEGCRKAAFRFGVTAAGLAVTVATGGLAAPYGVAASVATGAAVGGTTGAASTALVQVIDKGKVDDAGAVIGNGLFGGFVGGVSDGIAAKRAASKAKAQANRPARQRANSESLSTSSEAEFSPQRPSTTKQRDSFSFEGGKAKRHSEIPDVWSPKDAGKKADIKAANETARVDIQESVKNCSRRTRPGKTSVIQDAEGNAYGTSSVRGPKSQAELRDTLGSKQSRVLDSIHEEVRGVGHGNCAEQVAVNNTRYFRQKTGEKLFAKKSEIKVQAFAPAKGVKGVYNVPVKPCGSCQPVLKEFGISHGATQALPLKCDRMAQMIASGLTVVILFAKQVERDLGVIISFSDSVFSFYC</sequence>
<evidence type="ECO:0000313" key="3">
    <source>
        <dbReference type="Proteomes" id="UP001159405"/>
    </source>
</evidence>
<dbReference type="EMBL" id="CALNXK010000100">
    <property type="protein sequence ID" value="CAH3155044.1"/>
    <property type="molecule type" value="Genomic_DNA"/>
</dbReference>
<evidence type="ECO:0000313" key="2">
    <source>
        <dbReference type="EMBL" id="CAH3155044.1"/>
    </source>
</evidence>
<feature type="region of interest" description="Disordered" evidence="1">
    <location>
        <begin position="239"/>
        <end position="303"/>
    </location>
</feature>
<accession>A0ABN8Q1B3</accession>
<evidence type="ECO:0000256" key="1">
    <source>
        <dbReference type="SAM" id="MobiDB-lite"/>
    </source>
</evidence>
<feature type="region of interest" description="Disordered" evidence="1">
    <location>
        <begin position="323"/>
        <end position="363"/>
    </location>
</feature>
<feature type="compositionally biased region" description="Low complexity" evidence="1">
    <location>
        <begin position="239"/>
        <end position="252"/>
    </location>
</feature>
<gene>
    <name evidence="2" type="ORF">PLOB_00001161</name>
</gene>
<organism evidence="2 3">
    <name type="scientific">Porites lobata</name>
    <dbReference type="NCBI Taxonomy" id="104759"/>
    <lineage>
        <taxon>Eukaryota</taxon>
        <taxon>Metazoa</taxon>
        <taxon>Cnidaria</taxon>
        <taxon>Anthozoa</taxon>
        <taxon>Hexacorallia</taxon>
        <taxon>Scleractinia</taxon>
        <taxon>Fungiina</taxon>
        <taxon>Poritidae</taxon>
        <taxon>Porites</taxon>
    </lineage>
</organism>
<proteinExistence type="predicted"/>
<feature type="compositionally biased region" description="Polar residues" evidence="1">
    <location>
        <begin position="253"/>
        <end position="272"/>
    </location>
</feature>
<protein>
    <submittedName>
        <fullName evidence="2">Uncharacterized protein</fullName>
    </submittedName>
</protein>
<reference evidence="2 3" key="1">
    <citation type="submission" date="2022-05" db="EMBL/GenBank/DDBJ databases">
        <authorList>
            <consortium name="Genoscope - CEA"/>
            <person name="William W."/>
        </authorList>
    </citation>
    <scope>NUCLEOTIDE SEQUENCE [LARGE SCALE GENOMIC DNA]</scope>
</reference>
<dbReference type="Proteomes" id="UP001159405">
    <property type="component" value="Unassembled WGS sequence"/>
</dbReference>
<name>A0ABN8Q1B3_9CNID</name>
<comment type="caution">
    <text evidence="2">The sequence shown here is derived from an EMBL/GenBank/DDBJ whole genome shotgun (WGS) entry which is preliminary data.</text>
</comment>
<keyword evidence="3" id="KW-1185">Reference proteome</keyword>